<dbReference type="SUPFAM" id="SSF48452">
    <property type="entry name" value="TPR-like"/>
    <property type="match status" value="1"/>
</dbReference>
<feature type="transmembrane region" description="Helical" evidence="1">
    <location>
        <begin position="73"/>
        <end position="93"/>
    </location>
</feature>
<name>A0A7D9H6K9_9GAMM</name>
<feature type="domain" description="Bacterial transcriptional activator" evidence="2">
    <location>
        <begin position="354"/>
        <end position="419"/>
    </location>
</feature>
<reference evidence="3" key="1">
    <citation type="submission" date="2019-07" db="EMBL/GenBank/DDBJ databases">
        <authorList>
            <person name="Weber M."/>
            <person name="Kostadinov I."/>
            <person name="Kostadinov D I."/>
        </authorList>
    </citation>
    <scope>NUCLEOTIDE SEQUENCE</scope>
    <source>
        <strain evidence="3">Gfbio:sag-sample-m06:053724c1-46a9-4a36-b237-ea2bf867836b</strain>
    </source>
</reference>
<evidence type="ECO:0000313" key="3">
    <source>
        <dbReference type="EMBL" id="VUX56102.1"/>
    </source>
</evidence>
<dbReference type="Gene3D" id="1.25.40.10">
    <property type="entry name" value="Tetratricopeptide repeat domain"/>
    <property type="match status" value="1"/>
</dbReference>
<organism evidence="3">
    <name type="scientific">uncultured Woeseiaceae bacterium</name>
    <dbReference type="NCBI Taxonomy" id="1983305"/>
    <lineage>
        <taxon>Bacteria</taxon>
        <taxon>Pseudomonadati</taxon>
        <taxon>Pseudomonadota</taxon>
        <taxon>Gammaproteobacteria</taxon>
        <taxon>Woeseiales</taxon>
        <taxon>Woeseiaceae</taxon>
        <taxon>environmental samples</taxon>
    </lineage>
</organism>
<keyword evidence="1" id="KW-0472">Membrane</keyword>
<dbReference type="EMBL" id="LR633967">
    <property type="protein sequence ID" value="VUX56102.1"/>
    <property type="molecule type" value="Genomic_DNA"/>
</dbReference>
<evidence type="ECO:0000259" key="2">
    <source>
        <dbReference type="Pfam" id="PF03704"/>
    </source>
</evidence>
<dbReference type="InterPro" id="IPR011990">
    <property type="entry name" value="TPR-like_helical_dom_sf"/>
</dbReference>
<evidence type="ECO:0000256" key="1">
    <source>
        <dbReference type="SAM" id="Phobius"/>
    </source>
</evidence>
<feature type="transmembrane region" description="Helical" evidence="1">
    <location>
        <begin position="21"/>
        <end position="44"/>
    </location>
</feature>
<dbReference type="Gene3D" id="3.40.50.10070">
    <property type="entry name" value="TolB, N-terminal domain"/>
    <property type="match status" value="1"/>
</dbReference>
<keyword evidence="1" id="KW-1133">Transmembrane helix</keyword>
<dbReference type="InterPro" id="IPR005158">
    <property type="entry name" value="BTAD"/>
</dbReference>
<accession>A0A7D9H6K9</accession>
<sequence>MAWLSIEVSATTFPMLNLPDWAAILVTVLLLIGFPIAIIFAWAFELTPEGLKKEKDVDRSESITHVTGRKLDFIIIGVLVVALAVFAVERFVLLPERAPAIDAPNEIIATEVQQSIAVLPFVNMSSDPEQEYFSDGLSEEILNLLAKIPELKVIGRTSSFAFKGKNEDLRIIGEALGVKTVLEGSVRKSGNEVRITAQLIDVTDASHIWSETYDRTLDDIFAVQDDVAAAIIDAMQIHVGVNPTRGRPTENTEAYALYLKARASFFSPESEKLLREAVELDPMFAEALELLAFKYWTQAGAQLETAEAAKLMGETAAQALAIDPDLVLAQAIYQSGNPGSYSHLGEIEALERVVREDPSNFWALDALFFDLMEVGYINEAVGVAERFVDLEPLSPRAYARLTDALYAVGRTSESVAALEVIEQLYPDGHYQFGWRNLMDQRDEIAIAHYEAGLEQDGLPSNWVRELVIGARDPATGQAYLDRRIPQIVASLGEEDAILWNWRLTDWYLFFGFLDRHFEVILAGELTDSTWTDAGNLVFTGTIARRLGFTAHPKYLEVAEATGIIDVWEQRGPPDFCEKVDGKWVCE</sequence>
<keyword evidence="1" id="KW-0812">Transmembrane</keyword>
<dbReference type="AlphaFoldDB" id="A0A7D9H6K9"/>
<dbReference type="Pfam" id="PF03704">
    <property type="entry name" value="BTAD"/>
    <property type="match status" value="1"/>
</dbReference>
<gene>
    <name evidence="3" type="ORF">JTBM06_V1_290001</name>
</gene>
<protein>
    <recommendedName>
        <fullName evidence="2">Bacterial transcriptional activator domain-containing protein</fullName>
    </recommendedName>
</protein>
<proteinExistence type="predicted"/>